<dbReference type="GeneID" id="75065839"/>
<dbReference type="PANTHER" id="PTHR47313:SF1">
    <property type="entry name" value="RIBOSOMAL RNA LARGE SUBUNIT METHYLTRANSFERASE K_L"/>
    <property type="match status" value="1"/>
</dbReference>
<evidence type="ECO:0000256" key="2">
    <source>
        <dbReference type="ARBA" id="ARBA00022679"/>
    </source>
</evidence>
<dbReference type="PROSITE" id="PS51165">
    <property type="entry name" value="THUMP"/>
    <property type="match status" value="1"/>
</dbReference>
<dbReference type="PANTHER" id="PTHR47313">
    <property type="entry name" value="RIBOSOMAL RNA LARGE SUBUNIT METHYLTRANSFERASE K/L"/>
    <property type="match status" value="1"/>
</dbReference>
<evidence type="ECO:0000256" key="3">
    <source>
        <dbReference type="PROSITE-ProRule" id="PRU00529"/>
    </source>
</evidence>
<dbReference type="GO" id="GO:0008990">
    <property type="term" value="F:rRNA (guanine-N2-)-methyltransferase activity"/>
    <property type="evidence" value="ECO:0007669"/>
    <property type="project" value="TreeGrafter"/>
</dbReference>
<evidence type="ECO:0000256" key="1">
    <source>
        <dbReference type="ARBA" id="ARBA00022603"/>
    </source>
</evidence>
<organism evidence="6 7">
    <name type="scientific">Oenococcus oeni</name>
    <name type="common">Leuconostoc oenos</name>
    <dbReference type="NCBI Taxonomy" id="1247"/>
    <lineage>
        <taxon>Bacteria</taxon>
        <taxon>Bacillati</taxon>
        <taxon>Bacillota</taxon>
        <taxon>Bacilli</taxon>
        <taxon>Lactobacillales</taxon>
        <taxon>Lactobacillaceae</taxon>
        <taxon>Oenococcus</taxon>
    </lineage>
</organism>
<dbReference type="Gene3D" id="3.40.50.150">
    <property type="entry name" value="Vaccinia Virus protein VP39"/>
    <property type="match status" value="1"/>
</dbReference>
<dbReference type="RefSeq" id="WP_002818888.1">
    <property type="nucleotide sequence ID" value="NZ_CP084701.1"/>
</dbReference>
<accession>A0A6N4A1P4</accession>
<comment type="caution">
    <text evidence="6">The sequence shown here is derived from an EMBL/GenBank/DDBJ whole genome shotgun (WGS) entry which is preliminary data.</text>
</comment>
<dbReference type="InterPro" id="IPR000241">
    <property type="entry name" value="RlmKL-like_Mtase"/>
</dbReference>
<dbReference type="InterPro" id="IPR054170">
    <property type="entry name" value="RlmL_1st"/>
</dbReference>
<dbReference type="AlphaFoldDB" id="A0A6N4A1P4"/>
<evidence type="ECO:0000313" key="7">
    <source>
        <dbReference type="Proteomes" id="UP000181728"/>
    </source>
</evidence>
<reference evidence="5" key="2">
    <citation type="submission" date="2019-10" db="EMBL/GenBank/DDBJ databases">
        <title>Malate fermentation in French cider.</title>
        <authorList>
            <person name="Cousin F.J."/>
            <person name="Medina Fernandez S."/>
            <person name="Misery B."/>
            <person name="Laplace J.-M."/>
            <person name="Cretenet M."/>
        </authorList>
    </citation>
    <scope>NUCLEOTIDE SEQUENCE</scope>
    <source>
        <strain evidence="5">UCMA15129</strain>
    </source>
</reference>
<dbReference type="InterPro" id="IPR053943">
    <property type="entry name" value="RlmKL-like_Mtase_CS"/>
</dbReference>
<dbReference type="InterPro" id="IPR029063">
    <property type="entry name" value="SAM-dependent_MTases_sf"/>
</dbReference>
<sequence>MKQFNLIATSGQGIEALVAKELNNLGYQTRTENGFVRFSGNQRDILKTNIWLRTADRIKILVGEFHTLRFDDLFESVKALPWSELINWDDQFPVMEAHSRDSQLFSVPDIQRITKKAIVEALRSQTGHEDLPETGKHVGIDIRIDKNNVRIMIDTSGESLFKRGYRTEHGGAPLKENFAAALVLLTNWFTDNPFVDPVCGSGTIPIEAALIGKNIAPGINRTFEIESWAWFDKKLSQDVREEADSLAKYDQPLDISGYDIDGNMIRISKENAKKAGLYNDIAFKQLAVKDWQTDKINGILVANPPYGQRLGEIEDARQIYQQMGSIYNQMPTWSKYILTSDEKFEQFYGKKATKKRKLYNGPIRTDLYQYWGKKVR</sequence>
<dbReference type="EMBL" id="MLOK01000039">
    <property type="protein sequence ID" value="OIM21183.1"/>
    <property type="molecule type" value="Genomic_DNA"/>
</dbReference>
<evidence type="ECO:0000313" key="5">
    <source>
        <dbReference type="EMBL" id="MDV7714678.1"/>
    </source>
</evidence>
<evidence type="ECO:0000313" key="6">
    <source>
        <dbReference type="EMBL" id="OIM21183.1"/>
    </source>
</evidence>
<keyword evidence="1 6" id="KW-0489">Methyltransferase</keyword>
<dbReference type="Proteomes" id="UP000181728">
    <property type="component" value="Unassembled WGS sequence"/>
</dbReference>
<keyword evidence="3" id="KW-0694">RNA-binding</keyword>
<protein>
    <submittedName>
        <fullName evidence="5 6">RNA methyltransferase</fullName>
    </submittedName>
</protein>
<dbReference type="InterPro" id="IPR004114">
    <property type="entry name" value="THUMP_dom"/>
</dbReference>
<dbReference type="Pfam" id="PF01170">
    <property type="entry name" value="UPF0020"/>
    <property type="match status" value="1"/>
</dbReference>
<keyword evidence="2 6" id="KW-0808">Transferase</keyword>
<dbReference type="Pfam" id="PF22020">
    <property type="entry name" value="RlmL_1st"/>
    <property type="match status" value="1"/>
</dbReference>
<name>A0A6N4A1P4_OENOE</name>
<reference evidence="6 7" key="1">
    <citation type="journal article" date="2016" name="BMC Genomics">
        <title>Consensus pan-genome assembly of the specialised wine bacterium Oenococcus oeni.</title>
        <authorList>
            <person name="Sternes P.R."/>
            <person name="Borneman A.R."/>
        </authorList>
    </citation>
    <scope>NUCLEOTIDE SEQUENCE [LARGE SCALE GENOMIC DNA]</scope>
    <source>
        <strain evidence="6 7">AWRIB661</strain>
    </source>
</reference>
<proteinExistence type="predicted"/>
<dbReference type="GO" id="GO:0070043">
    <property type="term" value="F:rRNA (guanine-N7-)-methyltransferase activity"/>
    <property type="evidence" value="ECO:0007669"/>
    <property type="project" value="TreeGrafter"/>
</dbReference>
<dbReference type="CDD" id="cd11715">
    <property type="entry name" value="THUMP_AdoMetMT"/>
    <property type="match status" value="1"/>
</dbReference>
<gene>
    <name evidence="6" type="ORF">ATX59_05240</name>
    <name evidence="5" type="ORF">GA838_02625</name>
</gene>
<dbReference type="Pfam" id="PF02926">
    <property type="entry name" value="THUMP"/>
    <property type="match status" value="1"/>
</dbReference>
<evidence type="ECO:0000259" key="4">
    <source>
        <dbReference type="PROSITE" id="PS51165"/>
    </source>
</evidence>
<dbReference type="GO" id="GO:0003723">
    <property type="term" value="F:RNA binding"/>
    <property type="evidence" value="ECO:0007669"/>
    <property type="project" value="UniProtKB-UniRule"/>
</dbReference>
<feature type="domain" description="THUMP" evidence="4">
    <location>
        <begin position="44"/>
        <end position="155"/>
    </location>
</feature>
<dbReference type="PROSITE" id="PS01261">
    <property type="entry name" value="UPF0020"/>
    <property type="match status" value="1"/>
</dbReference>
<dbReference type="Proteomes" id="UP001281024">
    <property type="component" value="Unassembled WGS sequence"/>
</dbReference>
<dbReference type="SUPFAM" id="SSF53335">
    <property type="entry name" value="S-adenosyl-L-methionine-dependent methyltransferases"/>
    <property type="match status" value="1"/>
</dbReference>
<dbReference type="EMBL" id="WERV01000002">
    <property type="protein sequence ID" value="MDV7714678.1"/>
    <property type="molecule type" value="Genomic_DNA"/>
</dbReference>
<dbReference type="Gene3D" id="3.30.2130.30">
    <property type="match status" value="1"/>
</dbReference>